<comment type="caution">
    <text evidence="2">The sequence shown here is derived from an EMBL/GenBank/DDBJ whole genome shotgun (WGS) entry which is preliminary data.</text>
</comment>
<dbReference type="Proteomes" id="UP000651668">
    <property type="component" value="Unassembled WGS sequence"/>
</dbReference>
<dbReference type="InterPro" id="IPR032820">
    <property type="entry name" value="ATPase_put"/>
</dbReference>
<keyword evidence="1" id="KW-1133">Transmembrane helix</keyword>
<evidence type="ECO:0008006" key="4">
    <source>
        <dbReference type="Google" id="ProtNLM"/>
    </source>
</evidence>
<keyword evidence="1" id="KW-0812">Transmembrane</keyword>
<dbReference type="RefSeq" id="WP_188627584.1">
    <property type="nucleotide sequence ID" value="NZ_BMIL01000010.1"/>
</dbReference>
<keyword evidence="3" id="KW-1185">Reference proteome</keyword>
<evidence type="ECO:0000313" key="3">
    <source>
        <dbReference type="Proteomes" id="UP000651668"/>
    </source>
</evidence>
<evidence type="ECO:0000313" key="2">
    <source>
        <dbReference type="EMBL" id="GGC73116.1"/>
    </source>
</evidence>
<dbReference type="AlphaFoldDB" id="A0A916UHS3"/>
<proteinExistence type="predicted"/>
<reference evidence="2" key="1">
    <citation type="journal article" date="2014" name="Int. J. Syst. Evol. Microbiol.">
        <title>Complete genome sequence of Corynebacterium casei LMG S-19264T (=DSM 44701T), isolated from a smear-ripened cheese.</title>
        <authorList>
            <consortium name="US DOE Joint Genome Institute (JGI-PGF)"/>
            <person name="Walter F."/>
            <person name="Albersmeier A."/>
            <person name="Kalinowski J."/>
            <person name="Ruckert C."/>
        </authorList>
    </citation>
    <scope>NUCLEOTIDE SEQUENCE</scope>
    <source>
        <strain evidence="2">CGMCC 1.15343</strain>
    </source>
</reference>
<protein>
    <recommendedName>
        <fullName evidence="4">F0F1-ATPase subunit Ca2+/Mg2+ transporter</fullName>
    </recommendedName>
</protein>
<sequence>MEDPQREIKRKQVNSYVRYTGLFFQMFVIIGAFAWAGSWLDDYQQTAQPYYTAGLALLGVVIAIYQVLREVNQLNNPKT</sequence>
<feature type="transmembrane region" description="Helical" evidence="1">
    <location>
        <begin position="16"/>
        <end position="37"/>
    </location>
</feature>
<keyword evidence="1" id="KW-0472">Membrane</keyword>
<feature type="transmembrane region" description="Helical" evidence="1">
    <location>
        <begin position="49"/>
        <end position="68"/>
    </location>
</feature>
<name>A0A916UHS3_9SPHI</name>
<dbReference type="EMBL" id="BMIL01000010">
    <property type="protein sequence ID" value="GGC73116.1"/>
    <property type="molecule type" value="Genomic_DNA"/>
</dbReference>
<dbReference type="Pfam" id="PF09527">
    <property type="entry name" value="ATPase_gene1"/>
    <property type="match status" value="1"/>
</dbReference>
<organism evidence="2 3">
    <name type="scientific">Pedobacter quisquiliarum</name>
    <dbReference type="NCBI Taxonomy" id="1834438"/>
    <lineage>
        <taxon>Bacteria</taxon>
        <taxon>Pseudomonadati</taxon>
        <taxon>Bacteroidota</taxon>
        <taxon>Sphingobacteriia</taxon>
        <taxon>Sphingobacteriales</taxon>
        <taxon>Sphingobacteriaceae</taxon>
        <taxon>Pedobacter</taxon>
    </lineage>
</organism>
<accession>A0A916UHS3</accession>
<gene>
    <name evidence="2" type="ORF">GCM10011387_28310</name>
</gene>
<reference evidence="2" key="2">
    <citation type="submission" date="2020-09" db="EMBL/GenBank/DDBJ databases">
        <authorList>
            <person name="Sun Q."/>
            <person name="Zhou Y."/>
        </authorList>
    </citation>
    <scope>NUCLEOTIDE SEQUENCE</scope>
    <source>
        <strain evidence="2">CGMCC 1.15343</strain>
    </source>
</reference>
<evidence type="ECO:0000256" key="1">
    <source>
        <dbReference type="SAM" id="Phobius"/>
    </source>
</evidence>